<feature type="transmembrane region" description="Helical" evidence="1">
    <location>
        <begin position="117"/>
        <end position="139"/>
    </location>
</feature>
<feature type="transmembrane region" description="Helical" evidence="1">
    <location>
        <begin position="188"/>
        <end position="216"/>
    </location>
</feature>
<dbReference type="STRING" id="490829.SAMN05421850_102238"/>
<dbReference type="Proteomes" id="UP000199340">
    <property type="component" value="Unassembled WGS sequence"/>
</dbReference>
<protein>
    <submittedName>
        <fullName evidence="2">Uncharacterized membrane protein</fullName>
    </submittedName>
</protein>
<dbReference type="OrthoDB" id="9806874at2"/>
<feature type="transmembrane region" description="Helical" evidence="1">
    <location>
        <begin position="79"/>
        <end position="96"/>
    </location>
</feature>
<reference evidence="2 3" key="1">
    <citation type="submission" date="2016-10" db="EMBL/GenBank/DDBJ databases">
        <authorList>
            <person name="de Groot N.N."/>
        </authorList>
    </citation>
    <scope>NUCLEOTIDE SEQUENCE [LARGE SCALE GENOMIC DNA]</scope>
    <source>
        <strain evidence="2 3">DSM 28010</strain>
    </source>
</reference>
<dbReference type="PANTHER" id="PTHR31881:SF6">
    <property type="entry name" value="OS09G0494600 PROTEIN"/>
    <property type="match status" value="1"/>
</dbReference>
<organism evidence="2 3">
    <name type="scientific">Lutimaribacter saemankumensis</name>
    <dbReference type="NCBI Taxonomy" id="490829"/>
    <lineage>
        <taxon>Bacteria</taxon>
        <taxon>Pseudomonadati</taxon>
        <taxon>Pseudomonadota</taxon>
        <taxon>Alphaproteobacteria</taxon>
        <taxon>Rhodobacterales</taxon>
        <taxon>Roseobacteraceae</taxon>
        <taxon>Lutimaribacter</taxon>
    </lineage>
</organism>
<dbReference type="AlphaFoldDB" id="A0A1G8JQM8"/>
<dbReference type="InterPro" id="IPR006747">
    <property type="entry name" value="DUF599"/>
</dbReference>
<proteinExistence type="predicted"/>
<accession>A0A1G8JQM8</accession>
<evidence type="ECO:0000313" key="2">
    <source>
        <dbReference type="EMBL" id="SDI33496.1"/>
    </source>
</evidence>
<keyword evidence="1" id="KW-0812">Transmembrane</keyword>
<dbReference type="PANTHER" id="PTHR31881">
    <property type="match status" value="1"/>
</dbReference>
<evidence type="ECO:0000313" key="3">
    <source>
        <dbReference type="Proteomes" id="UP000199340"/>
    </source>
</evidence>
<sequence>MTDLQQLFTLFTQLDYLAVAFILVAWAGIGWMIENPPASRPSVSRLMARYRREWMQVMVTRQPRIFDAQALGTLRQGTSFFASATMIAIGGALALIGNAEELQGIAQDLSLGRDPRIVWEIKMFLALFFLTNAFLKFVWSHRLFGYCLVLMASVPNEPDDPLALPRADQAADINITAVRGFNRGLRSVYFALGATAWMLGAVPLVIATAITVGVLWRREFASQSRAVLMRDVQGTDTAM</sequence>
<evidence type="ECO:0000256" key="1">
    <source>
        <dbReference type="SAM" id="Phobius"/>
    </source>
</evidence>
<gene>
    <name evidence="2" type="ORF">SAMN05421850_102238</name>
</gene>
<dbReference type="Pfam" id="PF04654">
    <property type="entry name" value="DUF599"/>
    <property type="match status" value="1"/>
</dbReference>
<keyword evidence="3" id="KW-1185">Reference proteome</keyword>
<feature type="transmembrane region" description="Helical" evidence="1">
    <location>
        <begin position="7"/>
        <end position="33"/>
    </location>
</feature>
<dbReference type="EMBL" id="FNEB01000002">
    <property type="protein sequence ID" value="SDI33496.1"/>
    <property type="molecule type" value="Genomic_DNA"/>
</dbReference>
<keyword evidence="1" id="KW-1133">Transmembrane helix</keyword>
<dbReference type="RefSeq" id="WP_090027536.1">
    <property type="nucleotide sequence ID" value="NZ_FNEB01000002.1"/>
</dbReference>
<keyword evidence="1" id="KW-0472">Membrane</keyword>
<name>A0A1G8JQM8_9RHOB</name>